<reference evidence="3" key="1">
    <citation type="submission" date="2016-11" db="UniProtKB">
        <authorList>
            <consortium name="WormBaseParasite"/>
        </authorList>
    </citation>
    <scope>IDENTIFICATION</scope>
</reference>
<feature type="compositionally biased region" description="Basic and acidic residues" evidence="1">
    <location>
        <begin position="1"/>
        <end position="14"/>
    </location>
</feature>
<proteinExistence type="predicted"/>
<dbReference type="AlphaFoldDB" id="A0A1I7WVZ9"/>
<name>A0A1I7WVZ9_HETBA</name>
<evidence type="ECO:0000256" key="1">
    <source>
        <dbReference type="SAM" id="MobiDB-lite"/>
    </source>
</evidence>
<organism evidence="2 3">
    <name type="scientific">Heterorhabditis bacteriophora</name>
    <name type="common">Entomopathogenic nematode worm</name>
    <dbReference type="NCBI Taxonomy" id="37862"/>
    <lineage>
        <taxon>Eukaryota</taxon>
        <taxon>Metazoa</taxon>
        <taxon>Ecdysozoa</taxon>
        <taxon>Nematoda</taxon>
        <taxon>Chromadorea</taxon>
        <taxon>Rhabditida</taxon>
        <taxon>Rhabditina</taxon>
        <taxon>Rhabditomorpha</taxon>
        <taxon>Strongyloidea</taxon>
        <taxon>Heterorhabditidae</taxon>
        <taxon>Heterorhabditis</taxon>
    </lineage>
</organism>
<sequence>MSTTTRSRDEDKLMDTYTQTQDGPDDTVEQVRGIITLLEGKSSSSMQETPVNVPLLNCLLLNHPGQQLFTEDRATDI</sequence>
<feature type="region of interest" description="Disordered" evidence="1">
    <location>
        <begin position="1"/>
        <end position="26"/>
    </location>
</feature>
<keyword evidence="2" id="KW-1185">Reference proteome</keyword>
<evidence type="ECO:0000313" key="2">
    <source>
        <dbReference type="Proteomes" id="UP000095283"/>
    </source>
</evidence>
<dbReference type="Proteomes" id="UP000095283">
    <property type="component" value="Unplaced"/>
</dbReference>
<dbReference type="WBParaSite" id="Hba_09355">
    <property type="protein sequence ID" value="Hba_09355"/>
    <property type="gene ID" value="Hba_09355"/>
</dbReference>
<evidence type="ECO:0000313" key="3">
    <source>
        <dbReference type="WBParaSite" id="Hba_09355"/>
    </source>
</evidence>
<accession>A0A1I7WVZ9</accession>
<protein>
    <submittedName>
        <fullName evidence="3">Uncharacterized protein</fullName>
    </submittedName>
</protein>